<dbReference type="PANTHER" id="PTHR31221:SF141">
    <property type="entry name" value="WRKY PROTEIN"/>
    <property type="match status" value="1"/>
</dbReference>
<feature type="domain" description="WRKY" evidence="11">
    <location>
        <begin position="253"/>
        <end position="317"/>
    </location>
</feature>
<evidence type="ECO:0000256" key="9">
    <source>
        <dbReference type="ARBA" id="ARBA00061157"/>
    </source>
</evidence>
<evidence type="ECO:0000256" key="5">
    <source>
        <dbReference type="ARBA" id="ARBA00023015"/>
    </source>
</evidence>
<comment type="subcellular location">
    <subcellularLocation>
        <location evidence="1">Nucleus</location>
    </subcellularLocation>
</comment>
<evidence type="ECO:0000313" key="13">
    <source>
        <dbReference type="Proteomes" id="UP001154282"/>
    </source>
</evidence>
<dbReference type="EMBL" id="CAMGYJ010000002">
    <property type="protein sequence ID" value="CAI0386894.1"/>
    <property type="molecule type" value="Genomic_DNA"/>
</dbReference>
<feature type="region of interest" description="Disordered" evidence="10">
    <location>
        <begin position="1"/>
        <end position="34"/>
    </location>
</feature>
<dbReference type="GO" id="GO:0005634">
    <property type="term" value="C:nucleus"/>
    <property type="evidence" value="ECO:0007669"/>
    <property type="project" value="UniProtKB-SubCell"/>
</dbReference>
<feature type="compositionally biased region" description="Polar residues" evidence="10">
    <location>
        <begin position="505"/>
        <end position="515"/>
    </location>
</feature>
<dbReference type="PANTHER" id="PTHR31221">
    <property type="entry name" value="WRKY TRANSCRIPTION FACTOR PROTEIN 1-RELATED"/>
    <property type="match status" value="1"/>
</dbReference>
<feature type="domain" description="WRKY" evidence="11">
    <location>
        <begin position="435"/>
        <end position="500"/>
    </location>
</feature>
<dbReference type="GO" id="GO:0003700">
    <property type="term" value="F:DNA-binding transcription factor activity"/>
    <property type="evidence" value="ECO:0007669"/>
    <property type="project" value="InterPro"/>
</dbReference>
<keyword evidence="4" id="KW-0862">Zinc</keyword>
<proteinExistence type="inferred from homology"/>
<evidence type="ECO:0000256" key="3">
    <source>
        <dbReference type="ARBA" id="ARBA00022737"/>
    </source>
</evidence>
<evidence type="ECO:0000256" key="4">
    <source>
        <dbReference type="ARBA" id="ARBA00022833"/>
    </source>
</evidence>
<dbReference type="InterPro" id="IPR003657">
    <property type="entry name" value="WRKY_dom"/>
</dbReference>
<feature type="compositionally biased region" description="Polar residues" evidence="10">
    <location>
        <begin position="327"/>
        <end position="347"/>
    </location>
</feature>
<feature type="region of interest" description="Disordered" evidence="10">
    <location>
        <begin position="495"/>
        <end position="557"/>
    </location>
</feature>
<gene>
    <name evidence="12" type="ORF">LITE_LOCUS5264</name>
</gene>
<evidence type="ECO:0000256" key="10">
    <source>
        <dbReference type="SAM" id="MobiDB-lite"/>
    </source>
</evidence>
<feature type="region of interest" description="Disordered" evidence="10">
    <location>
        <begin position="309"/>
        <end position="415"/>
    </location>
</feature>
<feature type="compositionally biased region" description="Low complexity" evidence="10">
    <location>
        <begin position="11"/>
        <end position="22"/>
    </location>
</feature>
<organism evidence="12 13">
    <name type="scientific">Linum tenue</name>
    <dbReference type="NCBI Taxonomy" id="586396"/>
    <lineage>
        <taxon>Eukaryota</taxon>
        <taxon>Viridiplantae</taxon>
        <taxon>Streptophyta</taxon>
        <taxon>Embryophyta</taxon>
        <taxon>Tracheophyta</taxon>
        <taxon>Spermatophyta</taxon>
        <taxon>Magnoliopsida</taxon>
        <taxon>eudicotyledons</taxon>
        <taxon>Gunneridae</taxon>
        <taxon>Pentapetalae</taxon>
        <taxon>rosids</taxon>
        <taxon>fabids</taxon>
        <taxon>Malpighiales</taxon>
        <taxon>Linaceae</taxon>
        <taxon>Linum</taxon>
    </lineage>
</organism>
<dbReference type="GO" id="GO:0043565">
    <property type="term" value="F:sequence-specific DNA binding"/>
    <property type="evidence" value="ECO:0007669"/>
    <property type="project" value="InterPro"/>
</dbReference>
<evidence type="ECO:0000256" key="8">
    <source>
        <dbReference type="ARBA" id="ARBA00023242"/>
    </source>
</evidence>
<dbReference type="Gene3D" id="2.20.25.80">
    <property type="entry name" value="WRKY domain"/>
    <property type="match status" value="2"/>
</dbReference>
<dbReference type="SUPFAM" id="SSF118290">
    <property type="entry name" value="WRKY DNA-binding domain"/>
    <property type="match status" value="2"/>
</dbReference>
<comment type="similarity">
    <text evidence="9">Belongs to the WRKY group I family.</text>
</comment>
<dbReference type="FunFam" id="2.20.25.80:FF:000006">
    <property type="entry name" value="WRKY transcription factor"/>
    <property type="match status" value="1"/>
</dbReference>
<feature type="region of interest" description="Disordered" evidence="10">
    <location>
        <begin position="203"/>
        <end position="267"/>
    </location>
</feature>
<dbReference type="GO" id="GO:0046872">
    <property type="term" value="F:metal ion binding"/>
    <property type="evidence" value="ECO:0007669"/>
    <property type="project" value="UniProtKB-KW"/>
</dbReference>
<sequence length="557" mass="59801">MAEKRDSSASTTALPRPTTITLPPRPSMDTFFSGGLSPGPMTLVSSFFNDSYQGGGEDCRSFSQLLAGAMASPLARPPFYPDFSPQNPPSTAAGGGLSSTQDAAAAAGSGGFGFKQSRPMNLMVPRSPLFTVPPGLSPSGLLNSPGFFPQSPFGMSHQQALAQVTAQAALAAQSQHMHIQAQYQPYSGTAPLEVAPMQPSYTAAAKHSQWQMPPTTSNPQPTVVEPSSEVSHSDRKSQTTPPPPPPAAAAAAAADKPGDDGYNWRKYGHKPIKGSEFPRSYYKCTHPSCPVKKKVERSREGQITEIIYKGQHNHELPQTNKRARGDNSVQNVAVSSQAKSEPVTQAQLGDINKLDQRAPPYSGDGRDKESSQMNFADQPEPSGRGELAGDPIAAEQDCADDAPNPKRRQMDVGTSEVALSHKTVTEAKIIVQTRSEVDLLDDGFRWRKYGQKVVKGNPHPRSYYKCTSAGCNVRKHVERAAADPKAVITTYEGKHNHDVPAGRNSGANTAAQSRLQSTAVSQPQQQPAPVEGMNFGNNNNEEQRPVLLRLKEEEVAV</sequence>
<dbReference type="Pfam" id="PF03106">
    <property type="entry name" value="WRKY"/>
    <property type="match status" value="2"/>
</dbReference>
<keyword evidence="13" id="KW-1185">Reference proteome</keyword>
<dbReference type="PROSITE" id="PS50811">
    <property type="entry name" value="WRKY"/>
    <property type="match status" value="2"/>
</dbReference>
<keyword evidence="8" id="KW-0539">Nucleus</keyword>
<keyword evidence="2" id="KW-0479">Metal-binding</keyword>
<evidence type="ECO:0000256" key="1">
    <source>
        <dbReference type="ARBA" id="ARBA00004123"/>
    </source>
</evidence>
<comment type="caution">
    <text evidence="12">The sequence shown here is derived from an EMBL/GenBank/DDBJ whole genome shotgun (WGS) entry which is preliminary data.</text>
</comment>
<evidence type="ECO:0000256" key="7">
    <source>
        <dbReference type="ARBA" id="ARBA00023163"/>
    </source>
</evidence>
<evidence type="ECO:0000256" key="6">
    <source>
        <dbReference type="ARBA" id="ARBA00023125"/>
    </source>
</evidence>
<dbReference type="AlphaFoldDB" id="A0AAV0HNK4"/>
<accession>A0AAV0HNK4</accession>
<keyword evidence="7" id="KW-0804">Transcription</keyword>
<name>A0AAV0HNK4_9ROSI</name>
<feature type="compositionally biased region" description="Low complexity" evidence="10">
    <location>
        <begin position="516"/>
        <end position="540"/>
    </location>
</feature>
<feature type="region of interest" description="Disordered" evidence="10">
    <location>
        <begin position="77"/>
        <end position="111"/>
    </location>
</feature>
<keyword evidence="3" id="KW-0677">Repeat</keyword>
<evidence type="ECO:0000256" key="2">
    <source>
        <dbReference type="ARBA" id="ARBA00022723"/>
    </source>
</evidence>
<feature type="compositionally biased region" description="Basic and acidic residues" evidence="10">
    <location>
        <begin position="541"/>
        <end position="557"/>
    </location>
</feature>
<evidence type="ECO:0000259" key="11">
    <source>
        <dbReference type="PROSITE" id="PS50811"/>
    </source>
</evidence>
<feature type="compositionally biased region" description="Polar residues" evidence="10">
    <location>
        <begin position="208"/>
        <end position="221"/>
    </location>
</feature>
<evidence type="ECO:0000313" key="12">
    <source>
        <dbReference type="EMBL" id="CAI0386894.1"/>
    </source>
</evidence>
<dbReference type="Proteomes" id="UP001154282">
    <property type="component" value="Unassembled WGS sequence"/>
</dbReference>
<dbReference type="InterPro" id="IPR044810">
    <property type="entry name" value="WRKY_plant"/>
</dbReference>
<dbReference type="SMART" id="SM00774">
    <property type="entry name" value="WRKY"/>
    <property type="match status" value="2"/>
</dbReference>
<dbReference type="FunFam" id="2.20.25.80:FF:000003">
    <property type="entry name" value="WRKY transcription factor 57"/>
    <property type="match status" value="1"/>
</dbReference>
<keyword evidence="5" id="KW-0805">Transcription regulation</keyword>
<dbReference type="InterPro" id="IPR036576">
    <property type="entry name" value="WRKY_dom_sf"/>
</dbReference>
<protein>
    <recommendedName>
        <fullName evidence="11">WRKY domain-containing protein</fullName>
    </recommendedName>
</protein>
<keyword evidence="6" id="KW-0238">DNA-binding</keyword>
<reference evidence="12" key="1">
    <citation type="submission" date="2022-08" db="EMBL/GenBank/DDBJ databases">
        <authorList>
            <person name="Gutierrez-Valencia J."/>
        </authorList>
    </citation>
    <scope>NUCLEOTIDE SEQUENCE</scope>
</reference>